<gene>
    <name evidence="4" type="ORF">LC0644_0138</name>
</gene>
<accession>A0A0C9PU52</accession>
<keyword evidence="1" id="KW-0378">Hydrolase</keyword>
<dbReference type="Gene3D" id="2.40.260.10">
    <property type="entry name" value="Sortase"/>
    <property type="match status" value="1"/>
</dbReference>
<dbReference type="NCBIfam" id="TIGR01076">
    <property type="entry name" value="sortase_fam"/>
    <property type="match status" value="1"/>
</dbReference>
<sequence length="275" mass="30551">MAKQAKGSNRLLRWLVIILFTAGAACFCYPFAATAINEVIMTSRRAEADREAAKNAAAQDAQRASENRALAETGLRPGQDPFNSEQKVKQAYVKKHLIGRIAIPKIEVDLPLFDTTNNTLLDQGAVVLPGTSYPRGGKNTHTVISAHGGLPTKRYFTGLKKLKKGQQFLIEVNGKKLAYKVFRIQTVKPDQTESLQIESAQDLATLMTCTPYMINSHRLLVTGKRVPYTESLGQAAKAADQWRFWKSAAIIGGVLLLAVLIVWLARRYLRRQRRS</sequence>
<dbReference type="InterPro" id="IPR005754">
    <property type="entry name" value="Sortase"/>
</dbReference>
<evidence type="ECO:0000256" key="2">
    <source>
        <dbReference type="PIRSR" id="PIRSR605754-1"/>
    </source>
</evidence>
<keyword evidence="3" id="KW-0812">Transmembrane</keyword>
<evidence type="ECO:0000313" key="5">
    <source>
        <dbReference type="Proteomes" id="UP000032552"/>
    </source>
</evidence>
<feature type="transmembrane region" description="Helical" evidence="3">
    <location>
        <begin position="12"/>
        <end position="32"/>
    </location>
</feature>
<feature type="active site" description="Proton donor/acceptor" evidence="2">
    <location>
        <position position="147"/>
    </location>
</feature>
<feature type="active site" description="Acyl-thioester intermediate" evidence="2">
    <location>
        <position position="209"/>
    </location>
</feature>
<dbReference type="Pfam" id="PF04203">
    <property type="entry name" value="Sortase"/>
    <property type="match status" value="1"/>
</dbReference>
<name>A0A0C9PU52_LACPA</name>
<keyword evidence="3" id="KW-1133">Transmembrane helix</keyword>
<evidence type="ECO:0000256" key="3">
    <source>
        <dbReference type="SAM" id="Phobius"/>
    </source>
</evidence>
<dbReference type="NCBIfam" id="NF033745">
    <property type="entry name" value="class_C_sortase"/>
    <property type="match status" value="1"/>
</dbReference>
<feature type="transmembrane region" description="Helical" evidence="3">
    <location>
        <begin position="244"/>
        <end position="265"/>
    </location>
</feature>
<evidence type="ECO:0000256" key="1">
    <source>
        <dbReference type="ARBA" id="ARBA00022801"/>
    </source>
</evidence>
<dbReference type="Proteomes" id="UP000032552">
    <property type="component" value="Unassembled WGS sequence"/>
</dbReference>
<dbReference type="PROSITE" id="PS51257">
    <property type="entry name" value="PROKAR_LIPOPROTEIN"/>
    <property type="match status" value="1"/>
</dbReference>
<dbReference type="InterPro" id="IPR042002">
    <property type="entry name" value="Sortase_C"/>
</dbReference>
<organism evidence="4 5">
    <name type="scientific">Lacticaseibacillus paracasei NRIC 0644</name>
    <dbReference type="NCBI Taxonomy" id="1435038"/>
    <lineage>
        <taxon>Bacteria</taxon>
        <taxon>Bacillati</taxon>
        <taxon>Bacillota</taxon>
        <taxon>Bacilli</taxon>
        <taxon>Lactobacillales</taxon>
        <taxon>Lactobacillaceae</taxon>
        <taxon>Lacticaseibacillus</taxon>
    </lineage>
</organism>
<dbReference type="RefSeq" id="WP_003588752.1">
    <property type="nucleotide sequence ID" value="NZ_BAYM01000009.1"/>
</dbReference>
<dbReference type="AlphaFoldDB" id="A0A0C9PU52"/>
<comment type="caution">
    <text evidence="4">The sequence shown here is derived from an EMBL/GenBank/DDBJ whole genome shotgun (WGS) entry which is preliminary data.</text>
</comment>
<dbReference type="EMBL" id="BAYM01000009">
    <property type="protein sequence ID" value="GAN35549.1"/>
    <property type="molecule type" value="Genomic_DNA"/>
</dbReference>
<proteinExistence type="predicted"/>
<evidence type="ECO:0000313" key="4">
    <source>
        <dbReference type="EMBL" id="GAN35549.1"/>
    </source>
</evidence>
<dbReference type="GO" id="GO:0016787">
    <property type="term" value="F:hydrolase activity"/>
    <property type="evidence" value="ECO:0007669"/>
    <property type="project" value="UniProtKB-KW"/>
</dbReference>
<dbReference type="SUPFAM" id="SSF63817">
    <property type="entry name" value="Sortase"/>
    <property type="match status" value="1"/>
</dbReference>
<reference evidence="5" key="1">
    <citation type="submission" date="2014-05" db="EMBL/GenBank/DDBJ databases">
        <title>Whole genome sequencing of Lactobacillus casei NRIC0644.</title>
        <authorList>
            <person name="Atarashi H."/>
            <person name="Yoshida Y."/>
            <person name="Fujimura S."/>
            <person name="Tanaka N."/>
            <person name="Shiwa Y."/>
            <person name="Yoshikawa H."/>
            <person name="Okada S."/>
            <person name="Nakagawa J."/>
        </authorList>
    </citation>
    <scope>NUCLEOTIDE SEQUENCE [LARGE SCALE GENOMIC DNA]</scope>
    <source>
        <strain evidence="5">NRIC0644</strain>
    </source>
</reference>
<protein>
    <submittedName>
        <fullName evidence="4">Sortase</fullName>
    </submittedName>
</protein>
<dbReference type="InterPro" id="IPR023365">
    <property type="entry name" value="Sortase_dom-sf"/>
</dbReference>
<dbReference type="CDD" id="cd05827">
    <property type="entry name" value="Sortase_C"/>
    <property type="match status" value="1"/>
</dbReference>
<keyword evidence="3" id="KW-0472">Membrane</keyword>